<sequence>MISGFGPSVLLGIIVVLSAWALFIIRRSIFGQKGKRNAGETGAERLPAEAEEKADVKSTGNLESPCIKEATDHQTKNGGNIQESKETLCVQEPMQEEDVAASTESGSTSPNEMDLPSVEGHHTCTVPGSNAHLSERNQTQLPKKEVTVAGRKTTGFKANMNSTWEPSMEKTEISIMEATMNDNEWLKGLDDNSDGVLHGGESTKMQDAQSGVHTGSRAKEESALGDLDTAGIQESVQTSKKILAVSPMPQNVGVSFRVHYITCSPFQLIAVTGNHRELGNWENYVPLRQDKDGFWCNSVTLPADVKMEWKFVMVENGKIKRWEECFNRCLETTHDDIQAHKWWGYHM</sequence>
<evidence type="ECO:0000313" key="13">
    <source>
        <dbReference type="Proteomes" id="UP001230051"/>
    </source>
</evidence>
<dbReference type="Proteomes" id="UP001230051">
    <property type="component" value="Unassembled WGS sequence"/>
</dbReference>
<feature type="domain" description="CBM20" evidence="11">
    <location>
        <begin position="246"/>
        <end position="345"/>
    </location>
</feature>
<feature type="compositionally biased region" description="Polar residues" evidence="9">
    <location>
        <begin position="102"/>
        <end position="111"/>
    </location>
</feature>
<feature type="compositionally biased region" description="Basic and acidic residues" evidence="9">
    <location>
        <begin position="42"/>
        <end position="56"/>
    </location>
</feature>
<feature type="compositionally biased region" description="Polar residues" evidence="9">
    <location>
        <begin position="203"/>
        <end position="213"/>
    </location>
</feature>
<comment type="function">
    <text evidence="3">Acts as a cargo receptor for glycogen. Delivers its cargo to an autophagic pathway called glycophagy, resulting in the transport of glycogen to lysosomes.</text>
</comment>
<evidence type="ECO:0000256" key="2">
    <source>
        <dbReference type="ARBA" id="ARBA00024012"/>
    </source>
</evidence>
<feature type="region of interest" description="Disordered" evidence="9">
    <location>
        <begin position="94"/>
        <end position="114"/>
    </location>
</feature>
<dbReference type="Pfam" id="PF00686">
    <property type="entry name" value="CBM_20"/>
    <property type="match status" value="1"/>
</dbReference>
<evidence type="ECO:0000256" key="9">
    <source>
        <dbReference type="SAM" id="MobiDB-lite"/>
    </source>
</evidence>
<comment type="subcellular location">
    <subcellularLocation>
        <location evidence="2">Cell membrane</location>
        <location evidence="2">Sarcolemma</location>
        <location evidence="2">T-tubule</location>
    </subcellularLocation>
    <subcellularLocation>
        <location evidence="1">Endoplasmic reticulum membrane</location>
        <topology evidence="1">Single-pass type III membrane protein</topology>
    </subcellularLocation>
    <subcellularLocation>
        <location evidence="4">Preautophagosomal structure membrane</location>
        <topology evidence="4">Single-pass type III membrane protein</topology>
    </subcellularLocation>
</comment>
<gene>
    <name evidence="12" type="primary">STBD1</name>
    <name evidence="12" type="ORF">AOXY_G1885</name>
</gene>
<evidence type="ECO:0000256" key="8">
    <source>
        <dbReference type="ARBA" id="ARBA00076001"/>
    </source>
</evidence>
<dbReference type="GO" id="GO:2001070">
    <property type="term" value="F:starch binding"/>
    <property type="evidence" value="ECO:0007669"/>
    <property type="project" value="InterPro"/>
</dbReference>
<dbReference type="PANTHER" id="PTHR15048">
    <property type="entry name" value="STARCH-BINDING DOMAIN-CONTAINING PROTEIN 1"/>
    <property type="match status" value="1"/>
</dbReference>
<evidence type="ECO:0000256" key="10">
    <source>
        <dbReference type="SAM" id="Phobius"/>
    </source>
</evidence>
<evidence type="ECO:0000256" key="7">
    <source>
        <dbReference type="ARBA" id="ARBA00075794"/>
    </source>
</evidence>
<keyword evidence="13" id="KW-1185">Reference proteome</keyword>
<dbReference type="AlphaFoldDB" id="A0AAD8GHX7"/>
<protein>
    <recommendedName>
        <fullName evidence="6">Starch-binding domain-containing protein 1</fullName>
    </recommendedName>
    <alternativeName>
        <fullName evidence="7">Genethonin-1</fullName>
    </alternativeName>
    <alternativeName>
        <fullName evidence="8">Glycophagy cargo receptor stbd1</fullName>
    </alternativeName>
</protein>
<evidence type="ECO:0000256" key="3">
    <source>
        <dbReference type="ARBA" id="ARBA00053886"/>
    </source>
</evidence>
<dbReference type="SUPFAM" id="SSF49452">
    <property type="entry name" value="Starch-binding domain-like"/>
    <property type="match status" value="1"/>
</dbReference>
<dbReference type="EMBL" id="JAGXEW010000002">
    <property type="protein sequence ID" value="KAK1174396.1"/>
    <property type="molecule type" value="Genomic_DNA"/>
</dbReference>
<accession>A0AAD8GHX7</accession>
<evidence type="ECO:0000256" key="4">
    <source>
        <dbReference type="ARBA" id="ARBA00060405"/>
    </source>
</evidence>
<keyword evidence="10" id="KW-1133">Transmembrane helix</keyword>
<evidence type="ECO:0000259" key="11">
    <source>
        <dbReference type="PROSITE" id="PS51166"/>
    </source>
</evidence>
<name>A0AAD8GHX7_ACIOX</name>
<dbReference type="GO" id="GO:0005789">
    <property type="term" value="C:endoplasmic reticulum membrane"/>
    <property type="evidence" value="ECO:0007669"/>
    <property type="project" value="UniProtKB-SubCell"/>
</dbReference>
<keyword evidence="10" id="KW-0812">Transmembrane</keyword>
<feature type="region of interest" description="Disordered" evidence="9">
    <location>
        <begin position="196"/>
        <end position="222"/>
    </location>
</feature>
<evidence type="ECO:0000256" key="1">
    <source>
        <dbReference type="ARBA" id="ARBA00004643"/>
    </source>
</evidence>
<organism evidence="12 13">
    <name type="scientific">Acipenser oxyrinchus oxyrinchus</name>
    <dbReference type="NCBI Taxonomy" id="40147"/>
    <lineage>
        <taxon>Eukaryota</taxon>
        <taxon>Metazoa</taxon>
        <taxon>Chordata</taxon>
        <taxon>Craniata</taxon>
        <taxon>Vertebrata</taxon>
        <taxon>Euteleostomi</taxon>
        <taxon>Actinopterygii</taxon>
        <taxon>Chondrostei</taxon>
        <taxon>Acipenseriformes</taxon>
        <taxon>Acipenseridae</taxon>
        <taxon>Acipenser</taxon>
    </lineage>
</organism>
<dbReference type="InterPro" id="IPR013783">
    <property type="entry name" value="Ig-like_fold"/>
</dbReference>
<keyword evidence="10" id="KW-0472">Membrane</keyword>
<dbReference type="SMART" id="SM01065">
    <property type="entry name" value="CBM_2"/>
    <property type="match status" value="1"/>
</dbReference>
<evidence type="ECO:0000313" key="12">
    <source>
        <dbReference type="EMBL" id="KAK1174396.1"/>
    </source>
</evidence>
<comment type="caution">
    <text evidence="12">The sequence shown here is derived from an EMBL/GenBank/DDBJ whole genome shotgun (WGS) entry which is preliminary data.</text>
</comment>
<comment type="subunit">
    <text evidence="5">Interacts with the ATG8 family proteins GABARAP and GABARAPL1. Interacts with several glycogen-associated proteins, such as GYS2 (liver glycogen synthase), GDE (glycogen debranching enzyme), GBE1 (glycogen branching enzyme 1) and EPM2A (Laforin).</text>
</comment>
<feature type="transmembrane region" description="Helical" evidence="10">
    <location>
        <begin position="6"/>
        <end position="25"/>
    </location>
</feature>
<dbReference type="Gene3D" id="2.60.40.10">
    <property type="entry name" value="Immunoglobulins"/>
    <property type="match status" value="1"/>
</dbReference>
<dbReference type="GO" id="GO:0030315">
    <property type="term" value="C:T-tubule"/>
    <property type="evidence" value="ECO:0007669"/>
    <property type="project" value="UniProtKB-SubCell"/>
</dbReference>
<dbReference type="InterPro" id="IPR013784">
    <property type="entry name" value="Carb-bd-like_fold"/>
</dbReference>
<dbReference type="PANTHER" id="PTHR15048:SF0">
    <property type="entry name" value="STARCH-BINDING DOMAIN-CONTAINING PROTEIN 1"/>
    <property type="match status" value="1"/>
</dbReference>
<evidence type="ECO:0000256" key="5">
    <source>
        <dbReference type="ARBA" id="ARBA00062412"/>
    </source>
</evidence>
<evidence type="ECO:0000256" key="6">
    <source>
        <dbReference type="ARBA" id="ARBA00073038"/>
    </source>
</evidence>
<dbReference type="FunFam" id="2.60.40.10:FF:000552">
    <property type="entry name" value="Related to glucoamylase"/>
    <property type="match status" value="1"/>
</dbReference>
<dbReference type="GO" id="GO:0061723">
    <property type="term" value="P:glycophagy"/>
    <property type="evidence" value="ECO:0007669"/>
    <property type="project" value="UniProtKB-ARBA"/>
</dbReference>
<dbReference type="GO" id="GO:0034045">
    <property type="term" value="C:phagophore assembly site membrane"/>
    <property type="evidence" value="ECO:0007669"/>
    <property type="project" value="UniProtKB-SubCell"/>
</dbReference>
<proteinExistence type="predicted"/>
<reference evidence="12" key="1">
    <citation type="submission" date="2022-02" db="EMBL/GenBank/DDBJ databases">
        <title>Atlantic sturgeon de novo genome assembly.</title>
        <authorList>
            <person name="Stock M."/>
            <person name="Klopp C."/>
            <person name="Guiguen Y."/>
            <person name="Cabau C."/>
            <person name="Parinello H."/>
            <person name="Santidrian Yebra-Pimentel E."/>
            <person name="Kuhl H."/>
            <person name="Dirks R.P."/>
            <person name="Guessner J."/>
            <person name="Wuertz S."/>
            <person name="Du K."/>
            <person name="Schartl M."/>
        </authorList>
    </citation>
    <scope>NUCLEOTIDE SEQUENCE</scope>
    <source>
        <strain evidence="12">STURGEONOMICS-FGT-2020</strain>
        <tissue evidence="12">Whole blood</tissue>
    </source>
</reference>
<feature type="region of interest" description="Disordered" evidence="9">
    <location>
        <begin position="34"/>
        <end position="80"/>
    </location>
</feature>
<dbReference type="InterPro" id="IPR002044">
    <property type="entry name" value="CBM20"/>
</dbReference>
<dbReference type="PROSITE" id="PS51166">
    <property type="entry name" value="CBM20"/>
    <property type="match status" value="1"/>
</dbReference>